<accession>A0A0D8Y3H9</accession>
<reference evidence="14" key="2">
    <citation type="journal article" date="2016" name="Sci. Rep.">
        <title>Dictyocaulus viviparus genome, variome and transcriptome elucidate lungworm biology and support future intervention.</title>
        <authorList>
            <person name="McNulty S.N."/>
            <person name="Strube C."/>
            <person name="Rosa B.A."/>
            <person name="Martin J.C."/>
            <person name="Tyagi R."/>
            <person name="Choi Y.J."/>
            <person name="Wang Q."/>
            <person name="Hallsworth Pepin K."/>
            <person name="Zhang X."/>
            <person name="Ozersky P."/>
            <person name="Wilson R.K."/>
            <person name="Sternberg P.W."/>
            <person name="Gasser R.B."/>
            <person name="Mitreva M."/>
        </authorList>
    </citation>
    <scope>NUCLEOTIDE SEQUENCE [LARGE SCALE GENOMIC DNA]</scope>
    <source>
        <strain evidence="14">HannoverDv2000</strain>
    </source>
</reference>
<evidence type="ECO:0000256" key="6">
    <source>
        <dbReference type="ARBA" id="ARBA00022989"/>
    </source>
</evidence>
<dbReference type="OrthoDB" id="10013439at2759"/>
<comment type="similarity">
    <text evidence="2">Belongs to the malectin family.</text>
</comment>
<dbReference type="GO" id="GO:0030246">
    <property type="term" value="F:carbohydrate binding"/>
    <property type="evidence" value="ECO:0007669"/>
    <property type="project" value="InterPro"/>
</dbReference>
<dbReference type="EMBL" id="KN716244">
    <property type="protein sequence ID" value="KJH49141.1"/>
    <property type="molecule type" value="Genomic_DNA"/>
</dbReference>
<evidence type="ECO:0000256" key="8">
    <source>
        <dbReference type="ARBA" id="ARBA00023180"/>
    </source>
</evidence>
<dbReference type="GO" id="GO:0005789">
    <property type="term" value="C:endoplasmic reticulum membrane"/>
    <property type="evidence" value="ECO:0007669"/>
    <property type="project" value="UniProtKB-SubCell"/>
</dbReference>
<dbReference type="Pfam" id="PF11721">
    <property type="entry name" value="Malectin"/>
    <property type="match status" value="1"/>
</dbReference>
<feature type="non-terminal residue" evidence="13">
    <location>
        <position position="1"/>
    </location>
</feature>
<dbReference type="Gene3D" id="2.60.120.430">
    <property type="entry name" value="Galactose-binding lectin"/>
    <property type="match status" value="1"/>
</dbReference>
<keyword evidence="9" id="KW-0119">Carbohydrate metabolism</keyword>
<evidence type="ECO:0000256" key="11">
    <source>
        <dbReference type="SAM" id="Phobius"/>
    </source>
</evidence>
<evidence type="ECO:0000256" key="7">
    <source>
        <dbReference type="ARBA" id="ARBA00023136"/>
    </source>
</evidence>
<dbReference type="PANTHER" id="PTHR13460">
    <property type="match status" value="1"/>
</dbReference>
<organism evidence="13 14">
    <name type="scientific">Dictyocaulus viviparus</name>
    <name type="common">Bovine lungworm</name>
    <dbReference type="NCBI Taxonomy" id="29172"/>
    <lineage>
        <taxon>Eukaryota</taxon>
        <taxon>Metazoa</taxon>
        <taxon>Ecdysozoa</taxon>
        <taxon>Nematoda</taxon>
        <taxon>Chromadorea</taxon>
        <taxon>Rhabditida</taxon>
        <taxon>Rhabditina</taxon>
        <taxon>Rhabditomorpha</taxon>
        <taxon>Strongyloidea</taxon>
        <taxon>Metastrongylidae</taxon>
        <taxon>Dictyocaulus</taxon>
    </lineage>
</organism>
<feature type="domain" description="Malectin" evidence="12">
    <location>
        <begin position="5"/>
        <end position="157"/>
    </location>
</feature>
<name>A0A0D8Y3H9_DICVI</name>
<gene>
    <name evidence="13" type="ORF">DICVIV_04699</name>
</gene>
<sequence length="248" mass="27438">AVTKLGGERHVGAYGIVYGEDQNVQGIASDYGTRYSFPNAPINDRKLYETERYNIGDLIYTFDISNNGAYVIIMKFSEVYFDLPGQKVFDIYVNNVLVKANVDIFMEANAAGIAYDLYIDFMVKNDELVIGDMIGNMDGRLQIRLSPKVDNPKINAIAVLVGSSDSLPSPPPPVPQVAPKQSRSLHDDYDDVVDDVNPYEDIGHSSEHEFASGPPASNPFDHKNDNVFMILGVVLVCLLPVIAFLMHM</sequence>
<evidence type="ECO:0000313" key="13">
    <source>
        <dbReference type="EMBL" id="KJH49141.1"/>
    </source>
</evidence>
<evidence type="ECO:0000259" key="12">
    <source>
        <dbReference type="Pfam" id="PF11721"/>
    </source>
</evidence>
<dbReference type="Proteomes" id="UP000053766">
    <property type="component" value="Unassembled WGS sequence"/>
</dbReference>
<feature type="region of interest" description="Disordered" evidence="10">
    <location>
        <begin position="165"/>
        <end position="185"/>
    </location>
</feature>
<dbReference type="AlphaFoldDB" id="A0A0D8Y3H9"/>
<keyword evidence="4" id="KW-0732">Signal</keyword>
<keyword evidence="7 11" id="KW-0472">Membrane</keyword>
<proteinExistence type="inferred from homology"/>
<keyword evidence="14" id="KW-1185">Reference proteome</keyword>
<evidence type="ECO:0000313" key="14">
    <source>
        <dbReference type="Proteomes" id="UP000053766"/>
    </source>
</evidence>
<dbReference type="InterPro" id="IPR021720">
    <property type="entry name" value="Malectin_dom"/>
</dbReference>
<comment type="subcellular location">
    <subcellularLocation>
        <location evidence="1">Endoplasmic reticulum membrane</location>
        <topology evidence="1">Single-pass type I membrane protein</topology>
    </subcellularLocation>
</comment>
<protein>
    <recommendedName>
        <fullName evidence="12">Malectin domain-containing protein</fullName>
    </recommendedName>
</protein>
<keyword evidence="8" id="KW-0325">Glycoprotein</keyword>
<evidence type="ECO:0000256" key="1">
    <source>
        <dbReference type="ARBA" id="ARBA00004115"/>
    </source>
</evidence>
<reference evidence="13 14" key="1">
    <citation type="submission" date="2013-11" db="EMBL/GenBank/DDBJ databases">
        <title>Draft genome of the bovine lungworm Dictyocaulus viviparus.</title>
        <authorList>
            <person name="Mitreva M."/>
        </authorList>
    </citation>
    <scope>NUCLEOTIDE SEQUENCE [LARGE SCALE GENOMIC DNA]</scope>
    <source>
        <strain evidence="13 14">HannoverDv2000</strain>
    </source>
</reference>
<dbReference type="PANTHER" id="PTHR13460:SF0">
    <property type="entry name" value="MALECTIN"/>
    <property type="match status" value="1"/>
</dbReference>
<feature type="transmembrane region" description="Helical" evidence="11">
    <location>
        <begin position="227"/>
        <end position="246"/>
    </location>
</feature>
<evidence type="ECO:0000256" key="3">
    <source>
        <dbReference type="ARBA" id="ARBA00022692"/>
    </source>
</evidence>
<evidence type="ECO:0000256" key="9">
    <source>
        <dbReference type="ARBA" id="ARBA00023277"/>
    </source>
</evidence>
<evidence type="ECO:0000256" key="10">
    <source>
        <dbReference type="SAM" id="MobiDB-lite"/>
    </source>
</evidence>
<evidence type="ECO:0000256" key="5">
    <source>
        <dbReference type="ARBA" id="ARBA00022824"/>
    </source>
</evidence>
<dbReference type="STRING" id="29172.A0A0D8Y3H9"/>
<keyword evidence="5" id="KW-0256">Endoplasmic reticulum</keyword>
<dbReference type="InterPro" id="IPR039155">
    <property type="entry name" value="MLEC"/>
</dbReference>
<evidence type="ECO:0000256" key="4">
    <source>
        <dbReference type="ARBA" id="ARBA00022729"/>
    </source>
</evidence>
<keyword evidence="6 11" id="KW-1133">Transmembrane helix</keyword>
<keyword evidence="3 11" id="KW-0812">Transmembrane</keyword>
<evidence type="ECO:0000256" key="2">
    <source>
        <dbReference type="ARBA" id="ARBA00009141"/>
    </source>
</evidence>